<dbReference type="PROSITE" id="PS01011">
    <property type="entry name" value="FOLYLPOLYGLU_SYNT_1"/>
    <property type="match status" value="1"/>
</dbReference>
<dbReference type="SUPFAM" id="SSF53244">
    <property type="entry name" value="MurD-like peptide ligases, peptide-binding domain"/>
    <property type="match status" value="1"/>
</dbReference>
<evidence type="ECO:0000313" key="14">
    <source>
        <dbReference type="Proteomes" id="UP000647587"/>
    </source>
</evidence>
<dbReference type="InterPro" id="IPR036615">
    <property type="entry name" value="Mur_ligase_C_dom_sf"/>
</dbReference>
<dbReference type="NCBIfam" id="TIGR01499">
    <property type="entry name" value="folC"/>
    <property type="match status" value="1"/>
</dbReference>
<dbReference type="Proteomes" id="UP000647587">
    <property type="component" value="Unassembled WGS sequence"/>
</dbReference>
<dbReference type="InterPro" id="IPR001645">
    <property type="entry name" value="Folylpolyglutamate_synth"/>
</dbReference>
<dbReference type="Gene3D" id="3.90.190.20">
    <property type="entry name" value="Mur ligase, C-terminal domain"/>
    <property type="match status" value="1"/>
</dbReference>
<keyword evidence="3 10" id="KW-0436">Ligase</keyword>
<accession>A0ABQ2EWF4</accession>
<feature type="domain" description="Mur ligase C-terminal" evidence="11">
    <location>
        <begin position="279"/>
        <end position="394"/>
    </location>
</feature>
<evidence type="ECO:0000256" key="9">
    <source>
        <dbReference type="ARBA" id="ARBA00047493"/>
    </source>
</evidence>
<feature type="domain" description="Mur ligase central" evidence="12">
    <location>
        <begin position="44"/>
        <end position="258"/>
    </location>
</feature>
<comment type="similarity">
    <text evidence="1 10">Belongs to the folylpolyglutamate synthase family.</text>
</comment>
<evidence type="ECO:0000256" key="3">
    <source>
        <dbReference type="ARBA" id="ARBA00022598"/>
    </source>
</evidence>
<dbReference type="PIRSF" id="PIRSF001563">
    <property type="entry name" value="Folylpolyglu_synth"/>
    <property type="match status" value="1"/>
</dbReference>
<dbReference type="Pfam" id="PF02875">
    <property type="entry name" value="Mur_ligase_C"/>
    <property type="match status" value="1"/>
</dbReference>
<protein>
    <recommendedName>
        <fullName evidence="2">tetrahydrofolate synthase</fullName>
        <ecNumber evidence="2">6.3.2.17</ecNumber>
    </recommendedName>
    <alternativeName>
        <fullName evidence="8">Tetrahydrofolylpolyglutamate synthase</fullName>
    </alternativeName>
</protein>
<evidence type="ECO:0000256" key="5">
    <source>
        <dbReference type="ARBA" id="ARBA00022741"/>
    </source>
</evidence>
<keyword evidence="6 10" id="KW-0067">ATP-binding</keyword>
<evidence type="ECO:0000256" key="2">
    <source>
        <dbReference type="ARBA" id="ARBA00013025"/>
    </source>
</evidence>
<evidence type="ECO:0000256" key="4">
    <source>
        <dbReference type="ARBA" id="ARBA00022723"/>
    </source>
</evidence>
<evidence type="ECO:0000256" key="1">
    <source>
        <dbReference type="ARBA" id="ARBA00008276"/>
    </source>
</evidence>
<keyword evidence="4" id="KW-0479">Metal-binding</keyword>
<gene>
    <name evidence="13" type="primary">folC</name>
    <name evidence="13" type="ORF">GCM10008955_19010</name>
</gene>
<sequence>MTADADLEWLFSRQRFGMHPGLTRVRALLACLGEPQRSFRVVLVGGTNGKGSTAASLASILGAHGRQVGLFTSPHLTRFAERFVVGGAPLPTEVVSRALRQVRPHAEAVEASFFEIVTALGCLLFAEAAVQDAVMEVGLGGRLDATNALEPALSIITNVGLDHTEVLGSTVEMIAAEKAGILRPERPAITGAAHEVLPVLAREGADLWSLEGRVQRHSLGWDGEQVMVTLPDEVRLAFRTPLLGAHGAQNAALAAAAAFRLGASPEAISRGAQVTQWPGRMEVLPFAEGRILLDGAHNPDGAYAVVRALRDLGVERLPLVFGAAADKDLMGVAAALRPVASQVILTRARLSPRSADPATLASLFPEHPVTLTDSPEQALEALKNLGAPLALVCGSLYLIGEVRPLLLGHAPEGLERWQ</sequence>
<comment type="caution">
    <text evidence="13">The sequence shown here is derived from an EMBL/GenBank/DDBJ whole genome shotgun (WGS) entry which is preliminary data.</text>
</comment>
<dbReference type="Pfam" id="PF08245">
    <property type="entry name" value="Mur_ligase_M"/>
    <property type="match status" value="1"/>
</dbReference>
<dbReference type="InterPro" id="IPR004101">
    <property type="entry name" value="Mur_ligase_C"/>
</dbReference>
<evidence type="ECO:0000259" key="11">
    <source>
        <dbReference type="Pfam" id="PF02875"/>
    </source>
</evidence>
<evidence type="ECO:0000256" key="6">
    <source>
        <dbReference type="ARBA" id="ARBA00022840"/>
    </source>
</evidence>
<organism evidence="13 14">
    <name type="scientific">Deinococcus malanensis</name>
    <dbReference type="NCBI Taxonomy" id="1706855"/>
    <lineage>
        <taxon>Bacteria</taxon>
        <taxon>Thermotogati</taxon>
        <taxon>Deinococcota</taxon>
        <taxon>Deinococci</taxon>
        <taxon>Deinococcales</taxon>
        <taxon>Deinococcaceae</taxon>
        <taxon>Deinococcus</taxon>
    </lineage>
</organism>
<dbReference type="InterPro" id="IPR036565">
    <property type="entry name" value="Mur-like_cat_sf"/>
</dbReference>
<evidence type="ECO:0000256" key="7">
    <source>
        <dbReference type="ARBA" id="ARBA00022842"/>
    </source>
</evidence>
<dbReference type="PANTHER" id="PTHR11136:SF0">
    <property type="entry name" value="DIHYDROFOLATE SYNTHETASE-RELATED"/>
    <property type="match status" value="1"/>
</dbReference>
<evidence type="ECO:0000259" key="12">
    <source>
        <dbReference type="Pfam" id="PF08245"/>
    </source>
</evidence>
<dbReference type="SUPFAM" id="SSF53623">
    <property type="entry name" value="MurD-like peptide ligases, catalytic domain"/>
    <property type="match status" value="1"/>
</dbReference>
<comment type="catalytic activity">
    <reaction evidence="9">
        <text>(6S)-5,6,7,8-tetrahydrofolyl-(gamma-L-Glu)(n) + L-glutamate + ATP = (6S)-5,6,7,8-tetrahydrofolyl-(gamma-L-Glu)(n+1) + ADP + phosphate + H(+)</text>
        <dbReference type="Rhea" id="RHEA:10580"/>
        <dbReference type="Rhea" id="RHEA-COMP:14738"/>
        <dbReference type="Rhea" id="RHEA-COMP:14740"/>
        <dbReference type="ChEBI" id="CHEBI:15378"/>
        <dbReference type="ChEBI" id="CHEBI:29985"/>
        <dbReference type="ChEBI" id="CHEBI:30616"/>
        <dbReference type="ChEBI" id="CHEBI:43474"/>
        <dbReference type="ChEBI" id="CHEBI:141005"/>
        <dbReference type="ChEBI" id="CHEBI:456216"/>
        <dbReference type="EC" id="6.3.2.17"/>
    </reaction>
</comment>
<dbReference type="Gene3D" id="3.40.1190.10">
    <property type="entry name" value="Mur-like, catalytic domain"/>
    <property type="match status" value="1"/>
</dbReference>
<dbReference type="PANTHER" id="PTHR11136">
    <property type="entry name" value="FOLYLPOLYGLUTAMATE SYNTHASE-RELATED"/>
    <property type="match status" value="1"/>
</dbReference>
<keyword evidence="5 10" id="KW-0547">Nucleotide-binding</keyword>
<dbReference type="EC" id="6.3.2.17" evidence="2"/>
<evidence type="ECO:0000313" key="13">
    <source>
        <dbReference type="EMBL" id="GGK25524.1"/>
    </source>
</evidence>
<keyword evidence="7" id="KW-0460">Magnesium</keyword>
<evidence type="ECO:0000256" key="8">
    <source>
        <dbReference type="ARBA" id="ARBA00030592"/>
    </source>
</evidence>
<reference evidence="14" key="1">
    <citation type="journal article" date="2019" name="Int. J. Syst. Evol. Microbiol.">
        <title>The Global Catalogue of Microorganisms (GCM) 10K type strain sequencing project: providing services to taxonomists for standard genome sequencing and annotation.</title>
        <authorList>
            <consortium name="The Broad Institute Genomics Platform"/>
            <consortium name="The Broad Institute Genome Sequencing Center for Infectious Disease"/>
            <person name="Wu L."/>
            <person name="Ma J."/>
        </authorList>
    </citation>
    <scope>NUCLEOTIDE SEQUENCE [LARGE SCALE GENOMIC DNA]</scope>
    <source>
        <strain evidence="14">JCM 30331</strain>
    </source>
</reference>
<evidence type="ECO:0000256" key="10">
    <source>
        <dbReference type="PIRNR" id="PIRNR001563"/>
    </source>
</evidence>
<proteinExistence type="inferred from homology"/>
<dbReference type="InterPro" id="IPR013221">
    <property type="entry name" value="Mur_ligase_cen"/>
</dbReference>
<name>A0ABQ2EWF4_9DEIO</name>
<dbReference type="InterPro" id="IPR018109">
    <property type="entry name" value="Folylpolyglutamate_synth_CS"/>
</dbReference>
<keyword evidence="14" id="KW-1185">Reference proteome</keyword>
<dbReference type="EMBL" id="BMPP01000006">
    <property type="protein sequence ID" value="GGK25524.1"/>
    <property type="molecule type" value="Genomic_DNA"/>
</dbReference>